<evidence type="ECO:0000313" key="17">
    <source>
        <dbReference type="EMBL" id="AIX36812.1"/>
    </source>
</evidence>
<sequence>MITEFYEELSNEDALFDLFVDQLHHFAELELDDMTTTIGSVAQMDRATAF</sequence>
<evidence type="ECO:0000313" key="19">
    <source>
        <dbReference type="EMBL" id="AIX40122.1"/>
    </source>
</evidence>
<dbReference type="EMBL" id="KJ019153">
    <property type="protein sequence ID" value="AIX44387.1"/>
    <property type="molecule type" value="Genomic_DNA"/>
</dbReference>
<dbReference type="Proteomes" id="UP000185402">
    <property type="component" value="Segment"/>
</dbReference>
<dbReference type="Proteomes" id="UP000185406">
    <property type="component" value="Segment"/>
</dbReference>
<evidence type="ECO:0000313" key="25">
    <source>
        <dbReference type="Proteomes" id="UP000033004"/>
    </source>
</evidence>
<dbReference type="EMBL" id="KJ019084">
    <property type="protein sequence ID" value="AIX27328.1"/>
    <property type="molecule type" value="Genomic_DNA"/>
</dbReference>
<dbReference type="EMBL" id="KJ019088">
    <property type="protein sequence ID" value="AIX28312.1"/>
    <property type="molecule type" value="Genomic_DNA"/>
</dbReference>
<dbReference type="Proteomes" id="UP000185394">
    <property type="component" value="Segment"/>
</dbReference>
<dbReference type="Proteomes" id="UP000185401">
    <property type="component" value="Segment"/>
</dbReference>
<dbReference type="EMBL" id="KJ019135">
    <property type="protein sequence ID" value="AIX39693.1"/>
    <property type="molecule type" value="Genomic_DNA"/>
</dbReference>
<protein>
    <submittedName>
        <fullName evidence="22">Uncharacterized protein</fullName>
    </submittedName>
</protein>
<dbReference type="EMBL" id="KJ019163">
    <property type="protein sequence ID" value="AIX46666.1"/>
    <property type="molecule type" value="Genomic_DNA"/>
</dbReference>
<dbReference type="EMBL" id="KJ019157">
    <property type="protein sequence ID" value="AIX45311.1"/>
    <property type="molecule type" value="Genomic_DNA"/>
</dbReference>
<evidence type="ECO:0000313" key="21">
    <source>
        <dbReference type="EMBL" id="AIX44387.1"/>
    </source>
</evidence>
<evidence type="ECO:0000313" key="2">
    <source>
        <dbReference type="EMBL" id="AIX15226.1"/>
    </source>
</evidence>
<evidence type="ECO:0000313" key="10">
    <source>
        <dbReference type="EMBL" id="AIX25611.1"/>
    </source>
</evidence>
<dbReference type="Proteomes" id="UP000185391">
    <property type="component" value="Segment"/>
</dbReference>
<dbReference type="Proteomes" id="UP000033004">
    <property type="component" value="Segment"/>
</dbReference>
<dbReference type="Proteomes" id="UP000185404">
    <property type="component" value="Segment"/>
</dbReference>
<dbReference type="Proteomes" id="UP000185387">
    <property type="component" value="Segment"/>
</dbReference>
<dbReference type="EMBL" id="KJ019055">
    <property type="protein sequence ID" value="AIX20857.1"/>
    <property type="molecule type" value="Genomic_DNA"/>
</dbReference>
<evidence type="ECO:0000313" key="22">
    <source>
        <dbReference type="EMBL" id="AIX45311.1"/>
    </source>
</evidence>
<dbReference type="EMBL" id="KJ019076">
    <property type="protein sequence ID" value="AIX25611.1"/>
    <property type="molecule type" value="Genomic_DNA"/>
</dbReference>
<evidence type="ECO:0000313" key="24">
    <source>
        <dbReference type="EMBL" id="AIX46666.1"/>
    </source>
</evidence>
<evidence type="ECO:0000313" key="14">
    <source>
        <dbReference type="EMBL" id="AIX28312.1"/>
    </source>
</evidence>
<dbReference type="EMBL" id="KJ019068">
    <property type="protein sequence ID" value="AIX23861.1"/>
    <property type="molecule type" value="Genomic_DNA"/>
</dbReference>
<dbReference type="EMBL" id="KJ019038">
    <property type="protein sequence ID" value="AIX16983.1"/>
    <property type="molecule type" value="Genomic_DNA"/>
</dbReference>
<name>A0A0E3ICF5_9CAUD</name>
<dbReference type="Proteomes" id="UP000185399">
    <property type="component" value="Segment"/>
</dbReference>
<dbReference type="EMBL" id="KJ019026">
    <property type="protein sequence ID" value="AIX14361.1"/>
    <property type="molecule type" value="Genomic_DNA"/>
</dbReference>
<evidence type="ECO:0000313" key="23">
    <source>
        <dbReference type="EMBL" id="AIX45518.1"/>
    </source>
</evidence>
<dbReference type="Proteomes" id="UP000185393">
    <property type="component" value="Segment"/>
</dbReference>
<dbReference type="EMBL" id="KJ019030">
    <property type="protein sequence ID" value="AIX15226.1"/>
    <property type="molecule type" value="Genomic_DNA"/>
</dbReference>
<dbReference type="Proteomes" id="UP000185397">
    <property type="component" value="Segment"/>
</dbReference>
<dbReference type="Proteomes" id="UP000185403">
    <property type="component" value="Segment"/>
</dbReference>
<evidence type="ECO:0000313" key="1">
    <source>
        <dbReference type="EMBL" id="AIX14361.1"/>
    </source>
</evidence>
<dbReference type="Proteomes" id="UP000185389">
    <property type="component" value="Segment"/>
</dbReference>
<evidence type="ECO:0000313" key="4">
    <source>
        <dbReference type="EMBL" id="AIX16983.1"/>
    </source>
</evidence>
<dbReference type="Proteomes" id="UP000185395">
    <property type="component" value="Segment"/>
</dbReference>
<dbReference type="EMBL" id="KJ019033">
    <property type="protein sequence ID" value="AIX15872.1"/>
    <property type="molecule type" value="Genomic_DNA"/>
</dbReference>
<evidence type="ECO:0000313" key="20">
    <source>
        <dbReference type="EMBL" id="AIX40330.1"/>
    </source>
</evidence>
<evidence type="ECO:0000313" key="26">
    <source>
        <dbReference type="Proteomes" id="UP000185387"/>
    </source>
</evidence>
<dbReference type="Proteomes" id="UP000185396">
    <property type="component" value="Segment"/>
</dbReference>
<dbReference type="EMBL" id="KJ019081">
    <property type="protein sequence ID" value="AIX26689.1"/>
    <property type="molecule type" value="Genomic_DNA"/>
</dbReference>
<evidence type="ECO:0000313" key="11">
    <source>
        <dbReference type="EMBL" id="AIX26689.1"/>
    </source>
</evidence>
<evidence type="ECO:0000313" key="8">
    <source>
        <dbReference type="EMBL" id="AIX23653.1"/>
    </source>
</evidence>
<evidence type="ECO:0000313" key="18">
    <source>
        <dbReference type="EMBL" id="AIX39693.1"/>
    </source>
</evidence>
<dbReference type="Proteomes" id="UP000185409">
    <property type="component" value="Segment"/>
</dbReference>
<dbReference type="EMBL" id="KJ019114">
    <property type="protein sequence ID" value="AIX35092.1"/>
    <property type="molecule type" value="Genomic_DNA"/>
</dbReference>
<dbReference type="Proteomes" id="UP000185392">
    <property type="component" value="Segment"/>
</dbReference>
<dbReference type="EMBL" id="KJ019067">
    <property type="protein sequence ID" value="AIX23653.1"/>
    <property type="molecule type" value="Genomic_DNA"/>
</dbReference>
<gene>
    <name evidence="18" type="ORF">Syn7803C101_175</name>
    <name evidence="19" type="ORF">Syn7803C104_178</name>
    <name evidence="20" type="ORF">Syn7803C107_176</name>
    <name evidence="21" type="ORF">Syn7803C26_175</name>
    <name evidence="22" type="ORF">Syn7803C31_179</name>
    <name evidence="23" type="ORF">Syn7803C33_175</name>
    <name evidence="24" type="ORF">Syn7803C38_174</name>
    <name evidence="1" type="ORF">Syn7803C42_176</name>
    <name evidence="2" type="ORF">Syn7803C47_177</name>
    <name evidence="3" type="ORF">Syn7803C53_175</name>
    <name evidence="4" type="ORF">Syn7803C59_176</name>
    <name evidence="5" type="ORF">Syn7803C60_174</name>
    <name evidence="6" type="ORF">Syn7803C86_177</name>
    <name evidence="7" type="ORF">Syn7803C99_174</name>
    <name evidence="8" type="ORF">Syn7803US101_174</name>
    <name evidence="9" type="ORF">Syn7803US102_176</name>
    <name evidence="10" type="ORF">Syn7803US112_179</name>
    <name evidence="11" type="ORF">Syn7803US117_174</name>
    <name evidence="12" type="ORF">Syn7803US123_177</name>
    <name evidence="13" type="ORF">Syn7803US19_174</name>
    <name evidence="14" type="ORF">Syn7803US1_176</name>
    <name evidence="15" type="ORF">Syn7803US60_174</name>
    <name evidence="16" type="ORF">Syn7803US62_174</name>
    <name evidence="17" type="ORF">Syn7803US79_176</name>
</gene>
<dbReference type="Proteomes" id="UP000185390">
    <property type="component" value="Segment"/>
</dbReference>
<evidence type="ECO:0000313" key="13">
    <source>
        <dbReference type="EMBL" id="AIX28103.1"/>
    </source>
</evidence>
<evidence type="ECO:0000313" key="9">
    <source>
        <dbReference type="EMBL" id="AIX23861.1"/>
    </source>
</evidence>
<dbReference type="Proteomes" id="UP000185405">
    <property type="component" value="Segment"/>
</dbReference>
<dbReference type="EMBL" id="KJ019138">
    <property type="protein sequence ID" value="AIX40330.1"/>
    <property type="molecule type" value="Genomic_DNA"/>
</dbReference>
<proteinExistence type="predicted"/>
<organism evidence="22 27">
    <name type="scientific">Synechococcus phage ACG-2014a</name>
    <dbReference type="NCBI Taxonomy" id="1493507"/>
    <lineage>
        <taxon>Viruses</taxon>
        <taxon>Duplodnaviria</taxon>
        <taxon>Heunggongvirae</taxon>
        <taxon>Uroviricota</taxon>
        <taxon>Caudoviricetes</taxon>
        <taxon>Pantevenvirales</taxon>
        <taxon>Kyanoviridae</taxon>
        <taxon>Acionnavirus</taxon>
        <taxon>Acionnavirus monteraybay</taxon>
    </lineage>
</organism>
<evidence type="ECO:0000313" key="16">
    <source>
        <dbReference type="EMBL" id="AIX35515.1"/>
    </source>
</evidence>
<evidence type="ECO:0000313" key="12">
    <source>
        <dbReference type="EMBL" id="AIX27328.1"/>
    </source>
</evidence>
<dbReference type="Proteomes" id="UP000185408">
    <property type="component" value="Segment"/>
</dbReference>
<dbReference type="EMBL" id="KJ019116">
    <property type="protein sequence ID" value="AIX35515.1"/>
    <property type="molecule type" value="Genomic_DNA"/>
</dbReference>
<dbReference type="EMBL" id="KJ019137">
    <property type="protein sequence ID" value="AIX40122.1"/>
    <property type="molecule type" value="Genomic_DNA"/>
</dbReference>
<evidence type="ECO:0000313" key="6">
    <source>
        <dbReference type="EMBL" id="AIX20857.1"/>
    </source>
</evidence>
<evidence type="ECO:0000313" key="3">
    <source>
        <dbReference type="EMBL" id="AIX15872.1"/>
    </source>
</evidence>
<accession>A0A0E3ICF5</accession>
<dbReference type="Proteomes" id="UP000185407">
    <property type="component" value="Segment"/>
</dbReference>
<dbReference type="Proteomes" id="UP000185400">
    <property type="component" value="Segment"/>
</dbReference>
<dbReference type="EMBL" id="KJ019158">
    <property type="protein sequence ID" value="AIX45518.1"/>
    <property type="molecule type" value="Genomic_DNA"/>
</dbReference>
<reference evidence="25 26" key="1">
    <citation type="submission" date="2013-12" db="EMBL/GenBank/DDBJ databases">
        <title>Ecological redundancy of diverse viral populations within a natural community.</title>
        <authorList>
            <person name="Gregory A.C."/>
            <person name="LaButti K."/>
            <person name="Copeland A."/>
            <person name="Woyke T."/>
            <person name="Sullivan M.B."/>
        </authorList>
    </citation>
    <scope>NUCLEOTIDE SEQUENCE [LARGE SCALE GENOMIC DNA]</scope>
    <source>
        <strain evidence="18">Syn7803C101</strain>
        <strain evidence="19">Syn7803C104</strain>
        <strain evidence="20">Syn7803C107</strain>
        <strain evidence="21">Syn7803C26</strain>
        <strain evidence="22">Syn7803C31</strain>
        <strain evidence="23">Syn7803C33</strain>
        <strain evidence="24">Syn7803C38</strain>
        <strain evidence="1">Syn7803C42</strain>
        <strain evidence="2">Syn7803C47</strain>
        <strain evidence="3">Syn7803C53</strain>
        <strain evidence="4">Syn7803C59</strain>
        <strain evidence="5">Syn7803C60</strain>
        <strain evidence="6">Syn7803C86</strain>
        <strain evidence="7">Syn7803C99</strain>
        <strain evidence="14">Syn7803US1</strain>
        <strain evidence="8">Syn7803US101</strain>
        <strain evidence="9">Syn7803US102</strain>
        <strain evidence="10">Syn7803US112</strain>
        <strain evidence="11">Syn7803US117</strain>
        <strain evidence="12">Syn7803US123</strain>
        <strain evidence="13">Syn7803US19</strain>
        <strain evidence="15">Syn7803US60</strain>
        <strain evidence="16">Syn7803US62</strain>
        <strain evidence="17">Syn7803US79</strain>
    </source>
</reference>
<dbReference type="EMBL" id="KJ019122">
    <property type="protein sequence ID" value="AIX36812.1"/>
    <property type="molecule type" value="Genomic_DNA"/>
</dbReference>
<evidence type="ECO:0000313" key="15">
    <source>
        <dbReference type="EMBL" id="AIX35092.1"/>
    </source>
</evidence>
<evidence type="ECO:0000313" key="7">
    <source>
        <dbReference type="EMBL" id="AIX23157.1"/>
    </source>
</evidence>
<dbReference type="EMBL" id="KJ019039">
    <property type="protein sequence ID" value="AIX17190.1"/>
    <property type="molecule type" value="Genomic_DNA"/>
</dbReference>
<dbReference type="Proteomes" id="UP000185398">
    <property type="component" value="Segment"/>
</dbReference>
<dbReference type="EMBL" id="KJ019065">
    <property type="protein sequence ID" value="AIX23157.1"/>
    <property type="molecule type" value="Genomic_DNA"/>
</dbReference>
<dbReference type="Proteomes" id="UP000185388">
    <property type="component" value="Segment"/>
</dbReference>
<evidence type="ECO:0000313" key="27">
    <source>
        <dbReference type="Proteomes" id="UP000185394"/>
    </source>
</evidence>
<dbReference type="EMBL" id="KJ019087">
    <property type="protein sequence ID" value="AIX28103.1"/>
    <property type="molecule type" value="Genomic_DNA"/>
</dbReference>
<evidence type="ECO:0000313" key="5">
    <source>
        <dbReference type="EMBL" id="AIX17190.1"/>
    </source>
</evidence>